<evidence type="ECO:0000256" key="1">
    <source>
        <dbReference type="SAM" id="MobiDB-lite"/>
    </source>
</evidence>
<protein>
    <submittedName>
        <fullName evidence="3">Uncharacterized protein</fullName>
    </submittedName>
</protein>
<organism evidence="3 4">
    <name type="scientific">Perkinsus olseni</name>
    <name type="common">Perkinsus atlanticus</name>
    <dbReference type="NCBI Taxonomy" id="32597"/>
    <lineage>
        <taxon>Eukaryota</taxon>
        <taxon>Sar</taxon>
        <taxon>Alveolata</taxon>
        <taxon>Perkinsozoa</taxon>
        <taxon>Perkinsea</taxon>
        <taxon>Perkinsida</taxon>
        <taxon>Perkinsidae</taxon>
        <taxon>Perkinsus</taxon>
    </lineage>
</organism>
<feature type="signal peptide" evidence="2">
    <location>
        <begin position="1"/>
        <end position="22"/>
    </location>
</feature>
<name>A0A7J6T771_PEROL</name>
<sequence length="326" mass="35924">MLPHMNSLRLILFGGVSVICHAGDLVGVEWLVGEGSTGNEYYLSPTKGELRGETLIVEQSGGAVGPFTTWNRYLTGYKGIPEGLVEYASVFVVSKENRQEKYEVAVNSKDLKSPCFSEIETSSGSSVDQKVLDAINAICKNNGFHIHKTREYPLPTGDYFGALDPERSLELNFNRGIPVSASLRGIKGDTLNFMSFGHHFVYAHVEGSDHVEVVLPSRGVDASSVFGEGRVGRGNMKVWDNERKRRKRIKPSRVEPRGTRSEPAREVKNETKSKMAFASEPITEFDVFRAEDAHAPLPDNPNLDDPNALCYPLPKTIPIQKASGPT</sequence>
<accession>A0A7J6T771</accession>
<evidence type="ECO:0000256" key="2">
    <source>
        <dbReference type="SAM" id="SignalP"/>
    </source>
</evidence>
<evidence type="ECO:0000313" key="4">
    <source>
        <dbReference type="Proteomes" id="UP000553632"/>
    </source>
</evidence>
<dbReference type="EMBL" id="JABANO010012947">
    <property type="protein sequence ID" value="KAF4740963.1"/>
    <property type="molecule type" value="Genomic_DNA"/>
</dbReference>
<feature type="region of interest" description="Disordered" evidence="1">
    <location>
        <begin position="248"/>
        <end position="275"/>
    </location>
</feature>
<keyword evidence="4" id="KW-1185">Reference proteome</keyword>
<proteinExistence type="predicted"/>
<reference evidence="3 4" key="1">
    <citation type="submission" date="2020-04" db="EMBL/GenBank/DDBJ databases">
        <title>Perkinsus olseni comparative genomics.</title>
        <authorList>
            <person name="Bogema D.R."/>
        </authorList>
    </citation>
    <scope>NUCLEOTIDE SEQUENCE [LARGE SCALE GENOMIC DNA]</scope>
    <source>
        <strain evidence="3 4">ATCC PRA-207</strain>
    </source>
</reference>
<keyword evidence="2" id="KW-0732">Signal</keyword>
<comment type="caution">
    <text evidence="3">The sequence shown here is derived from an EMBL/GenBank/DDBJ whole genome shotgun (WGS) entry which is preliminary data.</text>
</comment>
<dbReference type="AlphaFoldDB" id="A0A7J6T771"/>
<dbReference type="Proteomes" id="UP000553632">
    <property type="component" value="Unassembled WGS sequence"/>
</dbReference>
<evidence type="ECO:0000313" key="3">
    <source>
        <dbReference type="EMBL" id="KAF4740963.1"/>
    </source>
</evidence>
<feature type="chain" id="PRO_5029590871" evidence="2">
    <location>
        <begin position="23"/>
        <end position="326"/>
    </location>
</feature>
<feature type="compositionally biased region" description="Basic and acidic residues" evidence="1">
    <location>
        <begin position="252"/>
        <end position="273"/>
    </location>
</feature>
<dbReference type="OMA" id="LACSAMC"/>
<gene>
    <name evidence="3" type="ORF">FOZ63_002951</name>
</gene>